<reference evidence="1" key="2">
    <citation type="submission" date="2020-06" db="EMBL/GenBank/DDBJ databases">
        <title>Helianthus annuus Genome sequencing and assembly Release 2.</title>
        <authorList>
            <person name="Gouzy J."/>
            <person name="Langlade N."/>
            <person name="Munos S."/>
        </authorList>
    </citation>
    <scope>NUCLEOTIDE SEQUENCE</scope>
    <source>
        <tissue evidence="1">Leaves</tissue>
    </source>
</reference>
<reference evidence="1" key="1">
    <citation type="journal article" date="2017" name="Nature">
        <title>The sunflower genome provides insights into oil metabolism, flowering and Asterid evolution.</title>
        <authorList>
            <person name="Badouin H."/>
            <person name="Gouzy J."/>
            <person name="Grassa C.J."/>
            <person name="Murat F."/>
            <person name="Staton S.E."/>
            <person name="Cottret L."/>
            <person name="Lelandais-Briere C."/>
            <person name="Owens G.L."/>
            <person name="Carrere S."/>
            <person name="Mayjonade B."/>
            <person name="Legrand L."/>
            <person name="Gill N."/>
            <person name="Kane N.C."/>
            <person name="Bowers J.E."/>
            <person name="Hubner S."/>
            <person name="Bellec A."/>
            <person name="Berard A."/>
            <person name="Berges H."/>
            <person name="Blanchet N."/>
            <person name="Boniface M.C."/>
            <person name="Brunel D."/>
            <person name="Catrice O."/>
            <person name="Chaidir N."/>
            <person name="Claudel C."/>
            <person name="Donnadieu C."/>
            <person name="Faraut T."/>
            <person name="Fievet G."/>
            <person name="Helmstetter N."/>
            <person name="King M."/>
            <person name="Knapp S.J."/>
            <person name="Lai Z."/>
            <person name="Le Paslier M.C."/>
            <person name="Lippi Y."/>
            <person name="Lorenzon L."/>
            <person name="Mandel J.R."/>
            <person name="Marage G."/>
            <person name="Marchand G."/>
            <person name="Marquand E."/>
            <person name="Bret-Mestries E."/>
            <person name="Morien E."/>
            <person name="Nambeesan S."/>
            <person name="Nguyen T."/>
            <person name="Pegot-Espagnet P."/>
            <person name="Pouilly N."/>
            <person name="Raftis F."/>
            <person name="Sallet E."/>
            <person name="Schiex T."/>
            <person name="Thomas J."/>
            <person name="Vandecasteele C."/>
            <person name="Vares D."/>
            <person name="Vear F."/>
            <person name="Vautrin S."/>
            <person name="Crespi M."/>
            <person name="Mangin B."/>
            <person name="Burke J.M."/>
            <person name="Salse J."/>
            <person name="Munos S."/>
            <person name="Vincourt P."/>
            <person name="Rieseberg L.H."/>
            <person name="Langlade N.B."/>
        </authorList>
    </citation>
    <scope>NUCLEOTIDE SEQUENCE</scope>
    <source>
        <tissue evidence="1">Leaves</tissue>
    </source>
</reference>
<name>A0A9K3JLS8_HELAN</name>
<protein>
    <submittedName>
        <fullName evidence="1">Uncharacterized protein</fullName>
    </submittedName>
</protein>
<evidence type="ECO:0000313" key="2">
    <source>
        <dbReference type="Proteomes" id="UP000215914"/>
    </source>
</evidence>
<dbReference type="Gramene" id="mRNA:HanXRQr2_Chr02g0057411">
    <property type="protein sequence ID" value="mRNA:HanXRQr2_Chr02g0057411"/>
    <property type="gene ID" value="HanXRQr2_Chr02g0057411"/>
</dbReference>
<organism evidence="1 2">
    <name type="scientific">Helianthus annuus</name>
    <name type="common">Common sunflower</name>
    <dbReference type="NCBI Taxonomy" id="4232"/>
    <lineage>
        <taxon>Eukaryota</taxon>
        <taxon>Viridiplantae</taxon>
        <taxon>Streptophyta</taxon>
        <taxon>Embryophyta</taxon>
        <taxon>Tracheophyta</taxon>
        <taxon>Spermatophyta</taxon>
        <taxon>Magnoliopsida</taxon>
        <taxon>eudicotyledons</taxon>
        <taxon>Gunneridae</taxon>
        <taxon>Pentapetalae</taxon>
        <taxon>asterids</taxon>
        <taxon>campanulids</taxon>
        <taxon>Asterales</taxon>
        <taxon>Asteraceae</taxon>
        <taxon>Asteroideae</taxon>
        <taxon>Heliantheae alliance</taxon>
        <taxon>Heliantheae</taxon>
        <taxon>Helianthus</taxon>
    </lineage>
</organism>
<proteinExistence type="predicted"/>
<dbReference type="EMBL" id="MNCJ02000317">
    <property type="protein sequence ID" value="KAF5817813.1"/>
    <property type="molecule type" value="Genomic_DNA"/>
</dbReference>
<accession>A0A9K3JLS8</accession>
<sequence length="51" mass="5942">MIFNHTTLNIRLQESYKVATIIQVDNVNIHGILLEVVQVLTETNFIFRKLT</sequence>
<gene>
    <name evidence="1" type="ORF">HanXRQr2_Chr02g0057411</name>
</gene>
<comment type="caution">
    <text evidence="1">The sequence shown here is derived from an EMBL/GenBank/DDBJ whole genome shotgun (WGS) entry which is preliminary data.</text>
</comment>
<dbReference type="AlphaFoldDB" id="A0A9K3JLS8"/>
<keyword evidence="2" id="KW-1185">Reference proteome</keyword>
<dbReference type="Proteomes" id="UP000215914">
    <property type="component" value="Unassembled WGS sequence"/>
</dbReference>
<evidence type="ECO:0000313" key="1">
    <source>
        <dbReference type="EMBL" id="KAF5817813.1"/>
    </source>
</evidence>